<keyword evidence="1" id="KW-0812">Transmembrane</keyword>
<dbReference type="AlphaFoldDB" id="A0ABD1AQN3"/>
<comment type="caution">
    <text evidence="3">The sequence shown here is derived from an EMBL/GenBank/DDBJ whole genome shotgun (WGS) entry which is preliminary data.</text>
</comment>
<gene>
    <name evidence="3" type="ORF">V5N11_011727</name>
</gene>
<sequence length="186" mass="21088">MGENKMVKKRMKTKTKANTILEKKLEELECLLLESGSGNGDLTAYREFNLRFLFTQTLLTAEISSVKDDDEEEMLKLRCMAKRLTELGEAFKELTGINVGGVVVNVDYETGSVFPFVELLQEEYQDASLEETLEDSLARRKTEKIKTKRFRGLVSFGIVGFVAGMVSFYGYLCDQMNEETSFITPT</sequence>
<dbReference type="InterPro" id="IPR056029">
    <property type="entry name" value="DUF7610"/>
</dbReference>
<reference evidence="3 4" key="1">
    <citation type="submission" date="2024-04" db="EMBL/GenBank/DDBJ databases">
        <title>Genome assembly C_amara_ONT_v2.</title>
        <authorList>
            <person name="Yant L."/>
            <person name="Moore C."/>
            <person name="Slenker M."/>
        </authorList>
    </citation>
    <scope>NUCLEOTIDE SEQUENCE [LARGE SCALE GENOMIC DNA]</scope>
    <source>
        <tissue evidence="3">Leaf</tissue>
    </source>
</reference>
<name>A0ABD1AQN3_CARAN</name>
<accession>A0ABD1AQN3</accession>
<protein>
    <recommendedName>
        <fullName evidence="2">DUF7610 domain-containing protein</fullName>
    </recommendedName>
</protein>
<proteinExistence type="predicted"/>
<organism evidence="3 4">
    <name type="scientific">Cardamine amara subsp. amara</name>
    <dbReference type="NCBI Taxonomy" id="228776"/>
    <lineage>
        <taxon>Eukaryota</taxon>
        <taxon>Viridiplantae</taxon>
        <taxon>Streptophyta</taxon>
        <taxon>Embryophyta</taxon>
        <taxon>Tracheophyta</taxon>
        <taxon>Spermatophyta</taxon>
        <taxon>Magnoliopsida</taxon>
        <taxon>eudicotyledons</taxon>
        <taxon>Gunneridae</taxon>
        <taxon>Pentapetalae</taxon>
        <taxon>rosids</taxon>
        <taxon>malvids</taxon>
        <taxon>Brassicales</taxon>
        <taxon>Brassicaceae</taxon>
        <taxon>Cardamineae</taxon>
        <taxon>Cardamine</taxon>
    </lineage>
</organism>
<dbReference type="EMBL" id="JBANAX010000547">
    <property type="protein sequence ID" value="KAL1203880.1"/>
    <property type="molecule type" value="Genomic_DNA"/>
</dbReference>
<evidence type="ECO:0000313" key="4">
    <source>
        <dbReference type="Proteomes" id="UP001558713"/>
    </source>
</evidence>
<evidence type="ECO:0000313" key="3">
    <source>
        <dbReference type="EMBL" id="KAL1203880.1"/>
    </source>
</evidence>
<keyword evidence="4" id="KW-1185">Reference proteome</keyword>
<dbReference type="Pfam" id="PF24583">
    <property type="entry name" value="DUF7610"/>
    <property type="match status" value="1"/>
</dbReference>
<feature type="transmembrane region" description="Helical" evidence="1">
    <location>
        <begin position="150"/>
        <end position="172"/>
    </location>
</feature>
<dbReference type="Proteomes" id="UP001558713">
    <property type="component" value="Unassembled WGS sequence"/>
</dbReference>
<evidence type="ECO:0000256" key="1">
    <source>
        <dbReference type="SAM" id="Phobius"/>
    </source>
</evidence>
<keyword evidence="1" id="KW-1133">Transmembrane helix</keyword>
<keyword evidence="1" id="KW-0472">Membrane</keyword>
<evidence type="ECO:0000259" key="2">
    <source>
        <dbReference type="Pfam" id="PF24583"/>
    </source>
</evidence>
<feature type="domain" description="DUF7610" evidence="2">
    <location>
        <begin position="21"/>
        <end position="93"/>
    </location>
</feature>